<evidence type="ECO:0000259" key="1">
    <source>
        <dbReference type="Pfam" id="PF07238"/>
    </source>
</evidence>
<dbReference type="InterPro" id="IPR009875">
    <property type="entry name" value="PilZ_domain"/>
</dbReference>
<dbReference type="SUPFAM" id="SSF141371">
    <property type="entry name" value="PilZ domain-like"/>
    <property type="match status" value="1"/>
</dbReference>
<name>A0ABY5L9D0_9SPHN</name>
<dbReference type="EMBL" id="CP101740">
    <property type="protein sequence ID" value="UUL82414.1"/>
    <property type="molecule type" value="Genomic_DNA"/>
</dbReference>
<dbReference type="Pfam" id="PF07238">
    <property type="entry name" value="PilZ"/>
    <property type="match status" value="1"/>
</dbReference>
<reference evidence="2" key="1">
    <citation type="submission" date="2022-07" db="EMBL/GenBank/DDBJ databases">
        <title>Sphingomonas sp. nov., a novel bacterium isolated from the north slope of the Mount Everest.</title>
        <authorList>
            <person name="Cui X."/>
            <person name="Liu Y."/>
        </authorList>
    </citation>
    <scope>NUCLEOTIDE SEQUENCE</scope>
    <source>
        <strain evidence="2">S5-59</strain>
    </source>
</reference>
<protein>
    <submittedName>
        <fullName evidence="2">PilZ domain-containing protein</fullName>
    </submittedName>
</protein>
<evidence type="ECO:0000313" key="2">
    <source>
        <dbReference type="EMBL" id="UUL82414.1"/>
    </source>
</evidence>
<proteinExistence type="predicted"/>
<organism evidence="2 3">
    <name type="scientific">Sphingomonas qomolangmaensis</name>
    <dbReference type="NCBI Taxonomy" id="2918765"/>
    <lineage>
        <taxon>Bacteria</taxon>
        <taxon>Pseudomonadati</taxon>
        <taxon>Pseudomonadota</taxon>
        <taxon>Alphaproteobacteria</taxon>
        <taxon>Sphingomonadales</taxon>
        <taxon>Sphingomonadaceae</taxon>
        <taxon>Sphingomonas</taxon>
    </lineage>
</organism>
<dbReference type="Proteomes" id="UP001058533">
    <property type="component" value="Chromosome"/>
</dbReference>
<sequence length="117" mass="13029">MAYGLAKARPDAFYDKRQCARRQVRRTVEIATLTRHQIAATVCDLSRVGCGLVTNDHVAVGSFVEIVFDERIRPAGWVTWSRNGAFGVDFDYPLVPAAFEEILIESSLAQMAPPFEP</sequence>
<gene>
    <name evidence="2" type="ORF">NMP03_14770</name>
</gene>
<accession>A0ABY5L9D0</accession>
<feature type="domain" description="PilZ" evidence="1">
    <location>
        <begin position="16"/>
        <end position="96"/>
    </location>
</feature>
<dbReference type="RefSeq" id="WP_256506241.1">
    <property type="nucleotide sequence ID" value="NZ_CP101740.1"/>
</dbReference>
<evidence type="ECO:0000313" key="3">
    <source>
        <dbReference type="Proteomes" id="UP001058533"/>
    </source>
</evidence>
<keyword evidence="3" id="KW-1185">Reference proteome</keyword>